<dbReference type="InterPro" id="IPR007138">
    <property type="entry name" value="ABM_dom"/>
</dbReference>
<proteinExistence type="predicted"/>
<dbReference type="PANTHER" id="PTHR33336:SF3">
    <property type="entry name" value="ABM DOMAIN-CONTAINING PROTEIN"/>
    <property type="match status" value="1"/>
</dbReference>
<dbReference type="Proteomes" id="UP000328092">
    <property type="component" value="Unassembled WGS sequence"/>
</dbReference>
<dbReference type="EMBL" id="CAADFC020000009">
    <property type="protein sequence ID" value="VIO69660.1"/>
    <property type="molecule type" value="Genomic_DNA"/>
</dbReference>
<dbReference type="PANTHER" id="PTHR33336">
    <property type="entry name" value="QUINOL MONOOXYGENASE YGIN-RELATED"/>
    <property type="match status" value="1"/>
</dbReference>
<dbReference type="RefSeq" id="WP_139859784.1">
    <property type="nucleotide sequence ID" value="NZ_CAADFC020000009.1"/>
</dbReference>
<dbReference type="InterPro" id="IPR050744">
    <property type="entry name" value="AI-2_Isomerase_LsrG"/>
</dbReference>
<dbReference type="InterPro" id="IPR011008">
    <property type="entry name" value="Dimeric_a/b-barrel"/>
</dbReference>
<gene>
    <name evidence="2" type="primary">ycnE_4</name>
    <name evidence="2" type="ORF">CI1B_28680</name>
</gene>
<comment type="caution">
    <text evidence="2">The sequence shown here is derived from an EMBL/GenBank/DDBJ whole genome shotgun (WGS) entry which is preliminary data.</text>
</comment>
<accession>A0A508T5Q9</accession>
<dbReference type="EC" id="1.-.-.-" evidence="2"/>
<organism evidence="2 3">
    <name type="scientific">Bradyrhizobium ivorense</name>
    <dbReference type="NCBI Taxonomy" id="2511166"/>
    <lineage>
        <taxon>Bacteria</taxon>
        <taxon>Pseudomonadati</taxon>
        <taxon>Pseudomonadota</taxon>
        <taxon>Alphaproteobacteria</taxon>
        <taxon>Hyphomicrobiales</taxon>
        <taxon>Nitrobacteraceae</taxon>
        <taxon>Bradyrhizobium</taxon>
    </lineage>
</organism>
<keyword evidence="2" id="KW-0503">Monooxygenase</keyword>
<evidence type="ECO:0000259" key="1">
    <source>
        <dbReference type="PROSITE" id="PS51725"/>
    </source>
</evidence>
<dbReference type="Gene3D" id="3.30.70.100">
    <property type="match status" value="1"/>
</dbReference>
<evidence type="ECO:0000313" key="3">
    <source>
        <dbReference type="Proteomes" id="UP000328092"/>
    </source>
</evidence>
<dbReference type="PROSITE" id="PS51725">
    <property type="entry name" value="ABM"/>
    <property type="match status" value="1"/>
</dbReference>
<feature type="domain" description="ABM" evidence="1">
    <location>
        <begin position="3"/>
        <end position="94"/>
    </location>
</feature>
<keyword evidence="3" id="KW-1185">Reference proteome</keyword>
<evidence type="ECO:0000313" key="2">
    <source>
        <dbReference type="EMBL" id="VIO69660.1"/>
    </source>
</evidence>
<dbReference type="AlphaFoldDB" id="A0A508T5Q9"/>
<dbReference type="SUPFAM" id="SSF54909">
    <property type="entry name" value="Dimeric alpha+beta barrel"/>
    <property type="match status" value="1"/>
</dbReference>
<dbReference type="OrthoDB" id="9812192at2"/>
<name>A0A508T5Q9_9BRAD</name>
<reference evidence="2" key="1">
    <citation type="submission" date="2019-02" db="EMBL/GenBank/DDBJ databases">
        <authorList>
            <person name="Pothier F.J."/>
        </authorList>
    </citation>
    <scope>NUCLEOTIDE SEQUENCE</scope>
    <source>
        <strain evidence="2">CI-1B</strain>
    </source>
</reference>
<dbReference type="GO" id="GO:0004497">
    <property type="term" value="F:monooxygenase activity"/>
    <property type="evidence" value="ECO:0007669"/>
    <property type="project" value="UniProtKB-KW"/>
</dbReference>
<protein>
    <submittedName>
        <fullName evidence="2">Monooxygenase YcnE</fullName>
        <ecNumber evidence="2">1.-.-.-</ecNumber>
    </submittedName>
</protein>
<dbReference type="Pfam" id="PF03992">
    <property type="entry name" value="ABM"/>
    <property type="match status" value="1"/>
</dbReference>
<sequence>MQLSFFAQFHAAPGNEATVEAALRKVAVPSRAEAGCKAFHVFRGTRDRATFFIHSIWADEAAFDLHATLPHTVEFLATMKELVDCPPEMCRTEMML</sequence>
<keyword evidence="2" id="KW-0560">Oxidoreductase</keyword>